<dbReference type="InterPro" id="IPR001387">
    <property type="entry name" value="Cro/C1-type_HTH"/>
</dbReference>
<gene>
    <name evidence="2" type="ORF">EV383_6224</name>
</gene>
<dbReference type="InterPro" id="IPR010982">
    <property type="entry name" value="Lambda_DNA-bd_dom_sf"/>
</dbReference>
<evidence type="ECO:0000313" key="3">
    <source>
        <dbReference type="Proteomes" id="UP000291591"/>
    </source>
</evidence>
<organism evidence="2 3">
    <name type="scientific">Pseudonocardia sediminis</name>
    <dbReference type="NCBI Taxonomy" id="1397368"/>
    <lineage>
        <taxon>Bacteria</taxon>
        <taxon>Bacillati</taxon>
        <taxon>Actinomycetota</taxon>
        <taxon>Actinomycetes</taxon>
        <taxon>Pseudonocardiales</taxon>
        <taxon>Pseudonocardiaceae</taxon>
        <taxon>Pseudonocardia</taxon>
    </lineage>
</organism>
<dbReference type="GO" id="GO:0003677">
    <property type="term" value="F:DNA binding"/>
    <property type="evidence" value="ECO:0007669"/>
    <property type="project" value="InterPro"/>
</dbReference>
<dbReference type="PROSITE" id="PS50943">
    <property type="entry name" value="HTH_CROC1"/>
    <property type="match status" value="1"/>
</dbReference>
<accession>A0A4Q7U7G8</accession>
<feature type="domain" description="HTH cro/C1-type" evidence="1">
    <location>
        <begin position="67"/>
        <end position="102"/>
    </location>
</feature>
<dbReference type="RefSeq" id="WP_130295361.1">
    <property type="nucleotide sequence ID" value="NZ_SHKL01000002.1"/>
</dbReference>
<dbReference type="SUPFAM" id="SSF47413">
    <property type="entry name" value="lambda repressor-like DNA-binding domains"/>
    <property type="match status" value="1"/>
</dbReference>
<dbReference type="AlphaFoldDB" id="A0A4Q7U7G8"/>
<protein>
    <recommendedName>
        <fullName evidence="1">HTH cro/C1-type domain-containing protein</fullName>
    </recommendedName>
</protein>
<sequence>MTDSDLSGGGELEVAAAQSTLAGKLERLFETIPNPATGKRYTNNAAAEAIDELVAALPEEERVGRSISPQYIWQLRRGVKDNPTLKHLKSLAALFGVEPDVFLNDTAYSDLAGELSVIAAMRHSGVDQIAFRARGLSPAGVNAVLAALDHARAVEGLPAPDESPGPRG</sequence>
<dbReference type="EMBL" id="SHKL01000002">
    <property type="protein sequence ID" value="RZT75484.1"/>
    <property type="molecule type" value="Genomic_DNA"/>
</dbReference>
<evidence type="ECO:0000313" key="2">
    <source>
        <dbReference type="EMBL" id="RZT75484.1"/>
    </source>
</evidence>
<dbReference type="OrthoDB" id="2679623at2"/>
<dbReference type="Proteomes" id="UP000291591">
    <property type="component" value="Unassembled WGS sequence"/>
</dbReference>
<proteinExistence type="predicted"/>
<evidence type="ECO:0000259" key="1">
    <source>
        <dbReference type="PROSITE" id="PS50943"/>
    </source>
</evidence>
<name>A0A4Q7U7G8_PSEST</name>
<dbReference type="Gene3D" id="1.10.260.40">
    <property type="entry name" value="lambda repressor-like DNA-binding domains"/>
    <property type="match status" value="1"/>
</dbReference>
<keyword evidence="3" id="KW-1185">Reference proteome</keyword>
<dbReference type="CDD" id="cd00093">
    <property type="entry name" value="HTH_XRE"/>
    <property type="match status" value="1"/>
</dbReference>
<comment type="caution">
    <text evidence="2">The sequence shown here is derived from an EMBL/GenBank/DDBJ whole genome shotgun (WGS) entry which is preliminary data.</text>
</comment>
<reference evidence="2 3" key="1">
    <citation type="submission" date="2019-02" db="EMBL/GenBank/DDBJ databases">
        <title>Sequencing the genomes of 1000 actinobacteria strains.</title>
        <authorList>
            <person name="Klenk H.-P."/>
        </authorList>
    </citation>
    <scope>NUCLEOTIDE SEQUENCE [LARGE SCALE GENOMIC DNA]</scope>
    <source>
        <strain evidence="2 3">DSM 45779</strain>
    </source>
</reference>